<dbReference type="Proteomes" id="UP001611251">
    <property type="component" value="Unassembled WGS sequence"/>
</dbReference>
<proteinExistence type="predicted"/>
<dbReference type="Gene3D" id="3.40.50.300">
    <property type="entry name" value="P-loop containing nucleotide triphosphate hydrolases"/>
    <property type="match status" value="1"/>
</dbReference>
<sequence>MPVVAIQGLRGGVGATSLTAAIAWALNALGESVLAIDFSPVNQLGCHFNTPVDEPRGWMRAQCDREDWRQSALRYQPGLDFLPFGRLTHQERQTVYTHGEQVQAGFLTSLADLKTQYRWLLLDLPCDSPPWLPAVLSQTDRLLQVMTPDANCHLRLHQQRFARNTLFLINQFNANSKLQQDLHQLWVSSLKNVLPLLVHRDEALAEALLMKQPLGEYRPHSLASEEIVTLANWLILHAAGTSS</sequence>
<dbReference type="SUPFAM" id="SSF52540">
    <property type="entry name" value="P-loop containing nucleoside triphosphate hydrolases"/>
    <property type="match status" value="1"/>
</dbReference>
<accession>A0ABW7PR84</accession>
<reference evidence="1 2" key="1">
    <citation type="submission" date="2024-08" db="EMBL/GenBank/DDBJ databases">
        <title>Pantoea ronii - a newly identified human opportunistic pathogen.</title>
        <authorList>
            <person name="Keidar-Friedman D."/>
            <person name="Sorek N."/>
            <person name="Leshin-Carmel D."/>
            <person name="Tsur A."/>
            <person name="Amsalem M."/>
            <person name="Tolkach D."/>
            <person name="Brosh-Nissimov T."/>
        </authorList>
    </citation>
    <scope>NUCLEOTIDE SEQUENCE [LARGE SCALE GENOMIC DNA]</scope>
    <source>
        <strain evidence="1 2">AA23256</strain>
    </source>
</reference>
<dbReference type="InterPro" id="IPR017746">
    <property type="entry name" value="Cellulose_synthase_operon_BcsQ"/>
</dbReference>
<dbReference type="EMBL" id="JBGFSN010000001">
    <property type="protein sequence ID" value="MFH8132712.1"/>
    <property type="molecule type" value="Genomic_DNA"/>
</dbReference>
<dbReference type="RefSeq" id="WP_397210994.1">
    <property type="nucleotide sequence ID" value="NZ_JBGFSN010000001.1"/>
</dbReference>
<name>A0ABW7PR84_9GAMM</name>
<dbReference type="PANTHER" id="PTHR13696:SF99">
    <property type="entry name" value="COBYRINIC ACID AC-DIAMIDE SYNTHASE"/>
    <property type="match status" value="1"/>
</dbReference>
<protein>
    <submittedName>
        <fullName evidence="1">Cellulose biosynthesis protein BcsQ</fullName>
    </submittedName>
</protein>
<comment type="caution">
    <text evidence="1">The sequence shown here is derived from an EMBL/GenBank/DDBJ whole genome shotgun (WGS) entry which is preliminary data.</text>
</comment>
<dbReference type="InterPro" id="IPR050678">
    <property type="entry name" value="DNA_Partitioning_ATPase"/>
</dbReference>
<evidence type="ECO:0000313" key="1">
    <source>
        <dbReference type="EMBL" id="MFH8132712.1"/>
    </source>
</evidence>
<dbReference type="InterPro" id="IPR027417">
    <property type="entry name" value="P-loop_NTPase"/>
</dbReference>
<dbReference type="Pfam" id="PF06564">
    <property type="entry name" value="CBP_BcsQ"/>
    <property type="match status" value="1"/>
</dbReference>
<dbReference type="PANTHER" id="PTHR13696">
    <property type="entry name" value="P-LOOP CONTAINING NUCLEOSIDE TRIPHOSPHATE HYDROLASE"/>
    <property type="match status" value="1"/>
</dbReference>
<evidence type="ECO:0000313" key="2">
    <source>
        <dbReference type="Proteomes" id="UP001611251"/>
    </source>
</evidence>
<organism evidence="1 2">
    <name type="scientific">Pantoea osteomyelitidis</name>
    <dbReference type="NCBI Taxonomy" id="3230026"/>
    <lineage>
        <taxon>Bacteria</taxon>
        <taxon>Pseudomonadati</taxon>
        <taxon>Pseudomonadota</taxon>
        <taxon>Gammaproteobacteria</taxon>
        <taxon>Enterobacterales</taxon>
        <taxon>Erwiniaceae</taxon>
        <taxon>Pantoea</taxon>
    </lineage>
</organism>
<gene>
    <name evidence="1" type="primary">bcsQ</name>
    <name evidence="1" type="ORF">ABU178_00715</name>
</gene>
<keyword evidence="2" id="KW-1185">Reference proteome</keyword>
<dbReference type="NCBIfam" id="TIGR03371">
    <property type="entry name" value="cellulose_yhjQ"/>
    <property type="match status" value="1"/>
</dbReference>